<keyword evidence="2" id="KW-1185">Reference proteome</keyword>
<dbReference type="PANTHER" id="PTHR46880:SF9">
    <property type="entry name" value="ZINC FINGER PROTEIN 862"/>
    <property type="match status" value="1"/>
</dbReference>
<dbReference type="AlphaFoldDB" id="A0A2B4R8P9"/>
<evidence type="ECO:0000313" key="1">
    <source>
        <dbReference type="EMBL" id="PFX13199.1"/>
    </source>
</evidence>
<dbReference type="PANTHER" id="PTHR46880">
    <property type="entry name" value="RAS-ASSOCIATING DOMAIN-CONTAINING PROTEIN"/>
    <property type="match status" value="1"/>
</dbReference>
<dbReference type="InterPro" id="IPR012337">
    <property type="entry name" value="RNaseH-like_sf"/>
</dbReference>
<sequence>MSAKCTTMGRYTLKYLWLDERLLVMTGLQSREAKVNINFFSDATKDEKIYSEETAELVDEEEMDNVFHVDTKYNHDGAHLRKVNDKDAFCEHPLKGTDVAFKAARSQLITDLISSLEKKFSDTTRGIFQATHIAKISSWPSAKTAEIENFGDQELQVILAHYGDVLQSSDVVLENVESEWTSLKAAIYDEHEAAHIPKLTWSVINRKYSDNHQNILAVIDLVLALPASSAEVERGFSQLKILKSDIRSTLSEERLNDLLAVKLLSADITIQTINCKMDLIVLTPAKSRSMPGDDATTSFSFIMGIQFIEMNSSTVDLKLSSEYLSETSCFVIS</sequence>
<evidence type="ECO:0008006" key="3">
    <source>
        <dbReference type="Google" id="ProtNLM"/>
    </source>
</evidence>
<comment type="caution">
    <text evidence="1">The sequence shown here is derived from an EMBL/GenBank/DDBJ whole genome shotgun (WGS) entry which is preliminary data.</text>
</comment>
<accession>A0A2B4R8P9</accession>
<organism evidence="1 2">
    <name type="scientific">Stylophora pistillata</name>
    <name type="common">Smooth cauliflower coral</name>
    <dbReference type="NCBI Taxonomy" id="50429"/>
    <lineage>
        <taxon>Eukaryota</taxon>
        <taxon>Metazoa</taxon>
        <taxon>Cnidaria</taxon>
        <taxon>Anthozoa</taxon>
        <taxon>Hexacorallia</taxon>
        <taxon>Scleractinia</taxon>
        <taxon>Astrocoeniina</taxon>
        <taxon>Pocilloporidae</taxon>
        <taxon>Stylophora</taxon>
    </lineage>
</organism>
<gene>
    <name evidence="1" type="ORF">AWC38_SpisGene22740</name>
</gene>
<proteinExistence type="predicted"/>
<protein>
    <recommendedName>
        <fullName evidence="3">HAT C-terminal dimerisation domain-containing protein</fullName>
    </recommendedName>
</protein>
<evidence type="ECO:0000313" key="2">
    <source>
        <dbReference type="Proteomes" id="UP000225706"/>
    </source>
</evidence>
<name>A0A2B4R8P9_STYPI</name>
<reference evidence="2" key="1">
    <citation type="journal article" date="2017" name="bioRxiv">
        <title>Comparative analysis of the genomes of Stylophora pistillata and Acropora digitifera provides evidence for extensive differences between species of corals.</title>
        <authorList>
            <person name="Voolstra C.R."/>
            <person name="Li Y."/>
            <person name="Liew Y.J."/>
            <person name="Baumgarten S."/>
            <person name="Zoccola D."/>
            <person name="Flot J.-F."/>
            <person name="Tambutte S."/>
            <person name="Allemand D."/>
            <person name="Aranda M."/>
        </authorList>
    </citation>
    <scope>NUCLEOTIDE SEQUENCE [LARGE SCALE GENOMIC DNA]</scope>
</reference>
<dbReference type="SUPFAM" id="SSF53098">
    <property type="entry name" value="Ribonuclease H-like"/>
    <property type="match status" value="1"/>
</dbReference>
<dbReference type="EMBL" id="LSMT01001040">
    <property type="protein sequence ID" value="PFX13199.1"/>
    <property type="molecule type" value="Genomic_DNA"/>
</dbReference>
<dbReference type="Proteomes" id="UP000225706">
    <property type="component" value="Unassembled WGS sequence"/>
</dbReference>